<evidence type="ECO:0000313" key="4">
    <source>
        <dbReference type="Proteomes" id="UP001642464"/>
    </source>
</evidence>
<dbReference type="InterPro" id="IPR057191">
    <property type="entry name" value="DUF7869"/>
</dbReference>
<feature type="domain" description="DUF7869" evidence="1">
    <location>
        <begin position="27"/>
        <end position="142"/>
    </location>
</feature>
<keyword evidence="4" id="KW-1185">Reference proteome</keyword>
<evidence type="ECO:0000259" key="1">
    <source>
        <dbReference type="Pfam" id="PF25273"/>
    </source>
</evidence>
<gene>
    <name evidence="2" type="ORF">SCF082_LOCUS46825</name>
    <name evidence="3" type="ORF">SCF082_LOCUS46889</name>
</gene>
<evidence type="ECO:0000313" key="3">
    <source>
        <dbReference type="EMBL" id="CAK9100149.1"/>
    </source>
</evidence>
<dbReference type="Proteomes" id="UP001642464">
    <property type="component" value="Unassembled WGS sequence"/>
</dbReference>
<comment type="caution">
    <text evidence="2">The sequence shown here is derived from an EMBL/GenBank/DDBJ whole genome shotgun (WGS) entry which is preliminary data.</text>
</comment>
<protein>
    <recommendedName>
        <fullName evidence="1">DUF7869 domain-containing protein</fullName>
    </recommendedName>
</protein>
<dbReference type="Pfam" id="PF25273">
    <property type="entry name" value="DUF7869"/>
    <property type="match status" value="1"/>
</dbReference>
<sequence length="296" mass="33408">MDQAKFRTPRVRKRASKLYETLHRPALHVSASWAHGWALALAIADEDLKKNSECNIEQISRTFDSILLQKQALPTGVNVQADNTYREGKNQFMSSFAILTIALGCWRHEDVDQYFSQLAAYLTPLEFSTPEEAVDLLDSSCEIEELPRRDPHGSDILLIAKRFMADSEPFRVICLVSAEFCLSLRSSFQQPVGVADRRAKSEQLVKNLMSKAPACRKQGAITCEAEAYLIGWAQGSWPRIPRPVKYKFLELRRFAIVGAGEPNDIVWTAPRRFQVYTLLRSGDESDDGDDDAPLEV</sequence>
<evidence type="ECO:0000313" key="2">
    <source>
        <dbReference type="EMBL" id="CAK9100001.1"/>
    </source>
</evidence>
<reference evidence="2 4" key="1">
    <citation type="submission" date="2024-02" db="EMBL/GenBank/DDBJ databases">
        <authorList>
            <person name="Chen Y."/>
            <person name="Shah S."/>
            <person name="Dougan E. K."/>
            <person name="Thang M."/>
            <person name="Chan C."/>
        </authorList>
    </citation>
    <scope>NUCLEOTIDE SEQUENCE [LARGE SCALE GENOMIC DNA]</scope>
</reference>
<proteinExistence type="predicted"/>
<dbReference type="EMBL" id="CAXAMM010041574">
    <property type="protein sequence ID" value="CAK9100149.1"/>
    <property type="molecule type" value="Genomic_DNA"/>
</dbReference>
<organism evidence="2 4">
    <name type="scientific">Durusdinium trenchii</name>
    <dbReference type="NCBI Taxonomy" id="1381693"/>
    <lineage>
        <taxon>Eukaryota</taxon>
        <taxon>Sar</taxon>
        <taxon>Alveolata</taxon>
        <taxon>Dinophyceae</taxon>
        <taxon>Suessiales</taxon>
        <taxon>Symbiodiniaceae</taxon>
        <taxon>Durusdinium</taxon>
    </lineage>
</organism>
<name>A0ABP0RLG2_9DINO</name>
<dbReference type="EMBL" id="CAXAMM010041562">
    <property type="protein sequence ID" value="CAK9100001.1"/>
    <property type="molecule type" value="Genomic_DNA"/>
</dbReference>
<accession>A0ABP0RLG2</accession>